<evidence type="ECO:0000256" key="8">
    <source>
        <dbReference type="ARBA" id="ARBA00022840"/>
    </source>
</evidence>
<dbReference type="InterPro" id="IPR002318">
    <property type="entry name" value="Ala-tRNA-lgiase_IIc"/>
</dbReference>
<dbReference type="PANTHER" id="PTHR11777:SF9">
    <property type="entry name" value="ALANINE--TRNA LIGASE, CYTOPLASMIC"/>
    <property type="match status" value="1"/>
</dbReference>
<name>A0A2G1BP93_9FLAO</name>
<dbReference type="InterPro" id="IPR050058">
    <property type="entry name" value="Ala-tRNA_ligase"/>
</dbReference>
<dbReference type="GO" id="GO:0000049">
    <property type="term" value="F:tRNA binding"/>
    <property type="evidence" value="ECO:0007669"/>
    <property type="project" value="UniProtKB-KW"/>
</dbReference>
<dbReference type="GO" id="GO:0005524">
    <property type="term" value="F:ATP binding"/>
    <property type="evidence" value="ECO:0007669"/>
    <property type="project" value="UniProtKB-KW"/>
</dbReference>
<dbReference type="EC" id="6.1.1.7" evidence="3"/>
<comment type="caution">
    <text evidence="14">The sequence shown here is derived from an EMBL/GenBank/DDBJ whole genome shotgun (WGS) entry which is preliminary data.</text>
</comment>
<evidence type="ECO:0000256" key="1">
    <source>
        <dbReference type="ARBA" id="ARBA00001947"/>
    </source>
</evidence>
<dbReference type="InterPro" id="IPR045864">
    <property type="entry name" value="aa-tRNA-synth_II/BPL/LPL"/>
</dbReference>
<keyword evidence="11" id="KW-0030">Aminoacyl-tRNA synthetase</keyword>
<comment type="cofactor">
    <cofactor evidence="1">
        <name>Zn(2+)</name>
        <dbReference type="ChEBI" id="CHEBI:29105"/>
    </cofactor>
</comment>
<sequence length="208" mass="23637">MVASSPVVPGDDPTLLFTNAGMNQFKDVFLGFDKRPYSRATTSQKCIRAGGKHNDLDNVGYTARHQPFFEMLGNFSFGDYFKHDAISYAWELLTEKFKLPKDKLWVTVYQEDDEAYEIWNKVVGVPAERIVRIGDNKGGRYMSDNFWMMGDTGPCGPCTEIFYDHGPEIPGGPPGSPDEDGDRYIEIWNNVFMQFNRTEDGVMHPLPK</sequence>
<dbReference type="PROSITE" id="PS50860">
    <property type="entry name" value="AA_TRNA_LIGASE_II_ALA"/>
    <property type="match status" value="1"/>
</dbReference>
<evidence type="ECO:0000256" key="12">
    <source>
        <dbReference type="ARBA" id="ARBA00032577"/>
    </source>
</evidence>
<comment type="similarity">
    <text evidence="2">Belongs to the class-II aminoacyl-tRNA synthetase family.</text>
</comment>
<dbReference type="Gene3D" id="3.30.930.10">
    <property type="entry name" value="Bira Bifunctional Protein, Domain 2"/>
    <property type="match status" value="1"/>
</dbReference>
<proteinExistence type="inferred from homology"/>
<evidence type="ECO:0000256" key="10">
    <source>
        <dbReference type="ARBA" id="ARBA00022917"/>
    </source>
</evidence>
<evidence type="ECO:0000313" key="15">
    <source>
        <dbReference type="Proteomes" id="UP000222163"/>
    </source>
</evidence>
<dbReference type="EMBL" id="PDUU01000944">
    <property type="protein sequence ID" value="PHN95862.1"/>
    <property type="molecule type" value="Genomic_DNA"/>
</dbReference>
<feature type="non-terminal residue" evidence="14">
    <location>
        <position position="208"/>
    </location>
</feature>
<evidence type="ECO:0000256" key="2">
    <source>
        <dbReference type="ARBA" id="ARBA00008226"/>
    </source>
</evidence>
<gene>
    <name evidence="14" type="ORF">CSC81_18210</name>
</gene>
<reference evidence="14 15" key="1">
    <citation type="journal article" date="2016" name="Nat. Commun.">
        <title>Microbial interactions lead to rapid micro-scale successions on model marine particles.</title>
        <authorList>
            <person name="Datta M.S."/>
            <person name="Sliwerska E."/>
            <person name="Gore J."/>
            <person name="Polz M.F."/>
            <person name="Cordero O.X."/>
        </authorList>
    </citation>
    <scope>NUCLEOTIDE SEQUENCE [LARGE SCALE GENOMIC DNA]</scope>
    <source>
        <strain evidence="14 15">4G03</strain>
    </source>
</reference>
<evidence type="ECO:0000256" key="9">
    <source>
        <dbReference type="ARBA" id="ARBA00022884"/>
    </source>
</evidence>
<keyword evidence="8" id="KW-0067">ATP-binding</keyword>
<dbReference type="GO" id="GO:0005829">
    <property type="term" value="C:cytosol"/>
    <property type="evidence" value="ECO:0007669"/>
    <property type="project" value="TreeGrafter"/>
</dbReference>
<evidence type="ECO:0000256" key="11">
    <source>
        <dbReference type="ARBA" id="ARBA00023146"/>
    </source>
</evidence>
<dbReference type="GO" id="GO:0002161">
    <property type="term" value="F:aminoacyl-tRNA deacylase activity"/>
    <property type="evidence" value="ECO:0007669"/>
    <property type="project" value="TreeGrafter"/>
</dbReference>
<dbReference type="Proteomes" id="UP000222163">
    <property type="component" value="Unassembled WGS sequence"/>
</dbReference>
<keyword evidence="10" id="KW-0648">Protein biosynthesis</keyword>
<dbReference type="SUPFAM" id="SSF55681">
    <property type="entry name" value="Class II aaRS and biotin synthetases"/>
    <property type="match status" value="1"/>
</dbReference>
<dbReference type="InterPro" id="IPR018164">
    <property type="entry name" value="Ala-tRNA-synth_IIc_N"/>
</dbReference>
<keyword evidence="5" id="KW-0820">tRNA-binding</keyword>
<dbReference type="PRINTS" id="PR00980">
    <property type="entry name" value="TRNASYNTHALA"/>
</dbReference>
<dbReference type="CDD" id="cd00673">
    <property type="entry name" value="AlaRS_core"/>
    <property type="match status" value="1"/>
</dbReference>
<accession>A0A2G1BP93</accession>
<evidence type="ECO:0000256" key="3">
    <source>
        <dbReference type="ARBA" id="ARBA00013168"/>
    </source>
</evidence>
<keyword evidence="9" id="KW-0694">RNA-binding</keyword>
<feature type="domain" description="Alanyl-transfer RNA synthetases family profile" evidence="13">
    <location>
        <begin position="1"/>
        <end position="208"/>
    </location>
</feature>
<dbReference type="GO" id="GO:0045892">
    <property type="term" value="P:negative regulation of DNA-templated transcription"/>
    <property type="evidence" value="ECO:0007669"/>
    <property type="project" value="TreeGrafter"/>
</dbReference>
<organism evidence="14 15">
    <name type="scientific">Tenacibaculum discolor</name>
    <dbReference type="NCBI Taxonomy" id="361581"/>
    <lineage>
        <taxon>Bacteria</taxon>
        <taxon>Pseudomonadati</taxon>
        <taxon>Bacteroidota</taxon>
        <taxon>Flavobacteriia</taxon>
        <taxon>Flavobacteriales</taxon>
        <taxon>Flavobacteriaceae</taxon>
        <taxon>Tenacibaculum</taxon>
    </lineage>
</organism>
<dbReference type="PANTHER" id="PTHR11777">
    <property type="entry name" value="ALANYL-TRNA SYNTHETASE"/>
    <property type="match status" value="1"/>
</dbReference>
<evidence type="ECO:0000256" key="7">
    <source>
        <dbReference type="ARBA" id="ARBA00022741"/>
    </source>
</evidence>
<evidence type="ECO:0000259" key="13">
    <source>
        <dbReference type="PROSITE" id="PS50860"/>
    </source>
</evidence>
<dbReference type="FunFam" id="3.30.930.10:FF:000004">
    <property type="entry name" value="Alanine--tRNA ligase"/>
    <property type="match status" value="1"/>
</dbReference>
<dbReference type="InterPro" id="IPR018165">
    <property type="entry name" value="Ala-tRNA-synth_IIc_core"/>
</dbReference>
<dbReference type="AlphaFoldDB" id="A0A2G1BP93"/>
<evidence type="ECO:0000256" key="6">
    <source>
        <dbReference type="ARBA" id="ARBA00022598"/>
    </source>
</evidence>
<protein>
    <recommendedName>
        <fullName evidence="4">Alanine--tRNA ligase</fullName>
        <ecNumber evidence="3">6.1.1.7</ecNumber>
    </recommendedName>
    <alternativeName>
        <fullName evidence="12">Alanyl-tRNA synthetase</fullName>
    </alternativeName>
</protein>
<evidence type="ECO:0000256" key="5">
    <source>
        <dbReference type="ARBA" id="ARBA00022555"/>
    </source>
</evidence>
<dbReference type="GO" id="GO:0004813">
    <property type="term" value="F:alanine-tRNA ligase activity"/>
    <property type="evidence" value="ECO:0007669"/>
    <property type="project" value="UniProtKB-EC"/>
</dbReference>
<evidence type="ECO:0000313" key="14">
    <source>
        <dbReference type="EMBL" id="PHN95862.1"/>
    </source>
</evidence>
<keyword evidence="6 14" id="KW-0436">Ligase</keyword>
<keyword evidence="7" id="KW-0547">Nucleotide-binding</keyword>
<dbReference type="Pfam" id="PF01411">
    <property type="entry name" value="tRNA-synt_2c"/>
    <property type="match status" value="1"/>
</dbReference>
<dbReference type="GO" id="GO:0006419">
    <property type="term" value="P:alanyl-tRNA aminoacylation"/>
    <property type="evidence" value="ECO:0007669"/>
    <property type="project" value="InterPro"/>
</dbReference>
<evidence type="ECO:0000256" key="4">
    <source>
        <dbReference type="ARBA" id="ARBA00017959"/>
    </source>
</evidence>